<reference evidence="2 3" key="1">
    <citation type="submission" date="2019-10" db="EMBL/GenBank/DDBJ databases">
        <authorList>
            <person name="Garlena R.A."/>
            <person name="Russell D.A."/>
            <person name="Pope W.H."/>
            <person name="Jacobs-Sera D."/>
            <person name="Hatfull G.F."/>
        </authorList>
    </citation>
    <scope>NUCLEOTIDE SEQUENCE [LARGE SCALE GENOMIC DNA]</scope>
</reference>
<dbReference type="EMBL" id="MN586040">
    <property type="protein sequence ID" value="QGJ94893.1"/>
    <property type="molecule type" value="Genomic_DNA"/>
</dbReference>
<accession>A0A649VTK3</accession>
<evidence type="ECO:0000313" key="2">
    <source>
        <dbReference type="EMBL" id="QGJ94893.1"/>
    </source>
</evidence>
<evidence type="ECO:0000313" key="3">
    <source>
        <dbReference type="Proteomes" id="UP000423065"/>
    </source>
</evidence>
<keyword evidence="3" id="KW-1185">Reference proteome</keyword>
<name>A0A649VTK3_9CAUD</name>
<dbReference type="Proteomes" id="UP000423065">
    <property type="component" value="Segment"/>
</dbReference>
<feature type="region of interest" description="Disordered" evidence="1">
    <location>
        <begin position="1"/>
        <end position="37"/>
    </location>
</feature>
<evidence type="ECO:0000256" key="1">
    <source>
        <dbReference type="SAM" id="MobiDB-lite"/>
    </source>
</evidence>
<feature type="compositionally biased region" description="Basic and acidic residues" evidence="1">
    <location>
        <begin position="69"/>
        <end position="78"/>
    </location>
</feature>
<sequence length="311" mass="34187">MPTNFPEGNDSFIEPSSPETTPLSSAGSGNRDHYNHHKDVGDAIEAMQANVPLKSHDHSGTGPRATPKLRQENTHEGADTDSSATAIHHTLGTGPNQAARGNHTHNARDIIGMGWTTCTSTTRPSDPPLGMTIYETDTNRVYVWATFPPATGPSWRLLPIASYPICRLLQGAAQKVYPAGSVIEWRTEEEDTFGMFSSATSMTEITIPVAGLYEVTTSVAWNNTDIFGDWAETIILLNGQETYRRTFEFIRGRTIFSPGKPQTVDATGLIRYNAGDRIGVKAKHNGTTWQWTYSSTADKQDTRIEIRYVSP</sequence>
<proteinExistence type="predicted"/>
<feature type="compositionally biased region" description="Low complexity" evidence="1">
    <location>
        <begin position="14"/>
        <end position="25"/>
    </location>
</feature>
<protein>
    <submittedName>
        <fullName evidence="2">Minor tail protein</fullName>
    </submittedName>
</protein>
<dbReference type="GeneID" id="64766739"/>
<feature type="region of interest" description="Disordered" evidence="1">
    <location>
        <begin position="53"/>
        <end position="102"/>
    </location>
</feature>
<dbReference type="KEGG" id="vg:64766739"/>
<dbReference type="RefSeq" id="YP_010059506.1">
    <property type="nucleotide sequence ID" value="NC_054726.1"/>
</dbReference>
<organism evidence="2 3">
    <name type="scientific">Gordonia phage Stormageddon</name>
    <dbReference type="NCBI Taxonomy" id="2656541"/>
    <lineage>
        <taxon>Viruses</taxon>
        <taxon>Duplodnaviria</taxon>
        <taxon>Heunggongvirae</taxon>
        <taxon>Uroviricota</taxon>
        <taxon>Caudoviricetes</taxon>
        <taxon>Stormageddonvirus</taxon>
        <taxon>Stormageddonvirus Stormageddon</taxon>
    </lineage>
</organism>
<gene>
    <name evidence="2" type="primary">30</name>
    <name evidence="2" type="ORF">SEA_STORMAGEDDON_30</name>
</gene>